<dbReference type="Gene3D" id="2.60.120.200">
    <property type="match status" value="1"/>
</dbReference>
<feature type="region of interest" description="Disordered" evidence="5">
    <location>
        <begin position="70"/>
        <end position="89"/>
    </location>
</feature>
<evidence type="ECO:0000256" key="5">
    <source>
        <dbReference type="SAM" id="MobiDB-lite"/>
    </source>
</evidence>
<dbReference type="AlphaFoldDB" id="A0A8J3J4V9"/>
<dbReference type="PANTHER" id="PTHR46943">
    <property type="entry name" value="PENTRAXIN-RELATED PROTEIN PTX3"/>
    <property type="match status" value="1"/>
</dbReference>
<dbReference type="SUPFAM" id="SSF49899">
    <property type="entry name" value="Concanavalin A-like lectins/glucanases"/>
    <property type="match status" value="1"/>
</dbReference>
<evidence type="ECO:0000256" key="4">
    <source>
        <dbReference type="ARBA" id="ARBA00023157"/>
    </source>
</evidence>
<dbReference type="InterPro" id="IPR055372">
    <property type="entry name" value="CBM96"/>
</dbReference>
<dbReference type="PANTHER" id="PTHR46943:SF1">
    <property type="entry name" value="PENTRAXIN-RELATED PROTEIN PTX3"/>
    <property type="match status" value="1"/>
</dbReference>
<organism evidence="7 8">
    <name type="scientific">Actinocatenispora rupis</name>
    <dbReference type="NCBI Taxonomy" id="519421"/>
    <lineage>
        <taxon>Bacteria</taxon>
        <taxon>Bacillati</taxon>
        <taxon>Actinomycetota</taxon>
        <taxon>Actinomycetes</taxon>
        <taxon>Micromonosporales</taxon>
        <taxon>Micromonosporaceae</taxon>
        <taxon>Actinocatenispora</taxon>
    </lineage>
</organism>
<feature type="domain" description="LamG-like jellyroll fold" evidence="6">
    <location>
        <begin position="769"/>
        <end position="911"/>
    </location>
</feature>
<dbReference type="GO" id="GO:0006955">
    <property type="term" value="P:immune response"/>
    <property type="evidence" value="ECO:0007669"/>
    <property type="project" value="InterPro"/>
</dbReference>
<dbReference type="GO" id="GO:0005576">
    <property type="term" value="C:extracellular region"/>
    <property type="evidence" value="ECO:0007669"/>
    <property type="project" value="UniProtKB-SubCell"/>
</dbReference>
<dbReference type="RefSeq" id="WP_203655381.1">
    <property type="nucleotide sequence ID" value="NZ_BAAAZM010000002.1"/>
</dbReference>
<comment type="subcellular location">
    <subcellularLocation>
        <location evidence="1">Secreted</location>
    </subcellularLocation>
</comment>
<comment type="caution">
    <text evidence="7">The sequence shown here is derived from an EMBL/GenBank/DDBJ whole genome shotgun (WGS) entry which is preliminary data.</text>
</comment>
<reference evidence="7" key="1">
    <citation type="submission" date="2021-01" db="EMBL/GenBank/DDBJ databases">
        <title>Whole genome shotgun sequence of Actinocatenispora rupis NBRC 107355.</title>
        <authorList>
            <person name="Komaki H."/>
            <person name="Tamura T."/>
        </authorList>
    </citation>
    <scope>NUCLEOTIDE SEQUENCE</scope>
    <source>
        <strain evidence="7">NBRC 107355</strain>
    </source>
</reference>
<keyword evidence="8" id="KW-1185">Reference proteome</keyword>
<feature type="compositionally biased region" description="Polar residues" evidence="5">
    <location>
        <begin position="73"/>
        <end position="83"/>
    </location>
</feature>
<keyword evidence="4" id="KW-1015">Disulfide bond</keyword>
<evidence type="ECO:0000256" key="1">
    <source>
        <dbReference type="ARBA" id="ARBA00004613"/>
    </source>
</evidence>
<dbReference type="InterPro" id="IPR042837">
    <property type="entry name" value="PTX3"/>
</dbReference>
<dbReference type="NCBIfam" id="NF033679">
    <property type="entry name" value="DNRLRE_dom"/>
    <property type="match status" value="1"/>
</dbReference>
<dbReference type="Pfam" id="PF13385">
    <property type="entry name" value="Laminin_G_3"/>
    <property type="match status" value="1"/>
</dbReference>
<evidence type="ECO:0000256" key="2">
    <source>
        <dbReference type="ARBA" id="ARBA00022525"/>
    </source>
</evidence>
<evidence type="ECO:0000259" key="6">
    <source>
        <dbReference type="SMART" id="SM00560"/>
    </source>
</evidence>
<dbReference type="Pfam" id="PF24517">
    <property type="entry name" value="CBM96"/>
    <property type="match status" value="1"/>
</dbReference>
<dbReference type="EMBL" id="BOMB01000005">
    <property type="protein sequence ID" value="GID10182.1"/>
    <property type="molecule type" value="Genomic_DNA"/>
</dbReference>
<accession>A0A8J3J4V9</accession>
<gene>
    <name evidence="7" type="ORF">Aru02nite_10710</name>
</gene>
<evidence type="ECO:0000256" key="3">
    <source>
        <dbReference type="ARBA" id="ARBA00022729"/>
    </source>
</evidence>
<dbReference type="InterPro" id="IPR013320">
    <property type="entry name" value="ConA-like_dom_sf"/>
</dbReference>
<proteinExistence type="predicted"/>
<sequence length="930" mass="98917">MAGVSWLRALAASVVLTLGASLVSVTALVEPGFTAPADATVPVAEDPGPQAPADQVDAMRRAHLSKQRVEVASQRTETSQTFANPDGTLTLESTARPARVHRSDGSWAAVDTSLSRDANGAVVPQSTTAGLKFSNGGSGPLATVSVGGKSLSLTWPDALPPPTLSGSTAVYADVLPGVDLRLTAEVDGFGEVLVVKTREAATNPELTTLTMGIAGDGVTVSVNDAGQLSAVDGAGTIVFGAPTALMWDSSDPAESASNVAAHAAGPAAARQQSTVDTTLDAGGDTLTLVPDPAMLDDPDTVYPVFVDPDVSTEIYTWTYVDSQFPNQAYMSDKGRTDAPAGMYQATNGGYYMQRSYIRFKFKISTWGSDVRVTDAEFRVYSHYQWNASATDHPIHAYSTSAPDTSTTWNNQPTIYKDLGNRNVHAGEWAGFDATAAVQQAADNDWLHLAFRLSSGDEDNYQARETYSMSGTTQPTLAVTVDHKPNKPTGLKISPCYKACVSPAITSTVLPTYTVTVSDPDGGNLKNVKIEVWTKDGGTKVAWTYASLTNVTSGRSVAWKQVGAAADGQDYYWKASACDGDGWCSDWSSFFYFHTDAKNPFLPKISGDPYSPDTEAGGVGVAGTFTFTPGVDPEHPDQVDDVYQYYWSLNDPEPATPVTAAADNTATVSIVPKHDMGNTVYVQAIDTAGNRSDVTPYFFYVAPAPYDVAGTWPMDEGTGTTAVDQSQGHHDLTLHGGATWMPGHVGNGAVQLDGTDDYLSTDVSTIDTTKSFSVAAWVYLDDNTRYHTAVTQDGGTSSAFYLQYRSAPDGDCWAFGMRDADTPDGVTTVALSNDKAWLGEWTHLVGVYDDANHQLRLYVNGVLQTDIDGFSTPIAAASALNVGRGLHGGQIGWYWQGQLDEVRIYQRILTTEDIDILAHADDPLYAAGGTA</sequence>
<dbReference type="SMART" id="SM00560">
    <property type="entry name" value="LamGL"/>
    <property type="match status" value="1"/>
</dbReference>
<name>A0A8J3J4V9_9ACTN</name>
<dbReference type="Gene3D" id="2.60.120.970">
    <property type="match status" value="1"/>
</dbReference>
<evidence type="ECO:0000313" key="7">
    <source>
        <dbReference type="EMBL" id="GID10182.1"/>
    </source>
</evidence>
<dbReference type="InterPro" id="IPR006558">
    <property type="entry name" value="LamG-like"/>
</dbReference>
<dbReference type="Proteomes" id="UP000612808">
    <property type="component" value="Unassembled WGS sequence"/>
</dbReference>
<protein>
    <recommendedName>
        <fullName evidence="6">LamG-like jellyroll fold domain-containing protein</fullName>
    </recommendedName>
</protein>
<keyword evidence="2" id="KW-0964">Secreted</keyword>
<evidence type="ECO:0000313" key="8">
    <source>
        <dbReference type="Proteomes" id="UP000612808"/>
    </source>
</evidence>
<keyword evidence="3" id="KW-0732">Signal</keyword>